<dbReference type="EMBL" id="CAJOAX010024662">
    <property type="protein sequence ID" value="CAF4218806.1"/>
    <property type="molecule type" value="Genomic_DNA"/>
</dbReference>
<evidence type="ECO:0000313" key="2">
    <source>
        <dbReference type="EMBL" id="CAF4338609.1"/>
    </source>
</evidence>
<accession>A0A820C9D7</accession>
<dbReference type="InterPro" id="IPR028994">
    <property type="entry name" value="Integrin_alpha_N"/>
</dbReference>
<evidence type="ECO:0000313" key="1">
    <source>
        <dbReference type="EMBL" id="CAF4218806.1"/>
    </source>
</evidence>
<name>A0A820C9D7_9BILA</name>
<dbReference type="AlphaFoldDB" id="A0A820C9D7"/>
<evidence type="ECO:0008006" key="4">
    <source>
        <dbReference type="Google" id="ProtNLM"/>
    </source>
</evidence>
<organism evidence="1 3">
    <name type="scientific">Rotaria sordida</name>
    <dbReference type="NCBI Taxonomy" id="392033"/>
    <lineage>
        <taxon>Eukaryota</taxon>
        <taxon>Metazoa</taxon>
        <taxon>Spiralia</taxon>
        <taxon>Gnathifera</taxon>
        <taxon>Rotifera</taxon>
        <taxon>Eurotatoria</taxon>
        <taxon>Bdelloidea</taxon>
        <taxon>Philodinida</taxon>
        <taxon>Philodinidae</taxon>
        <taxon>Rotaria</taxon>
    </lineage>
</organism>
<dbReference type="Proteomes" id="UP000663823">
    <property type="component" value="Unassembled WGS sequence"/>
</dbReference>
<proteinExistence type="predicted"/>
<feature type="non-terminal residue" evidence="1">
    <location>
        <position position="34"/>
    </location>
</feature>
<dbReference type="EMBL" id="CAJOBE010044864">
    <property type="protein sequence ID" value="CAF4338609.1"/>
    <property type="molecule type" value="Genomic_DNA"/>
</dbReference>
<comment type="caution">
    <text evidence="1">The sequence shown here is derived from an EMBL/GenBank/DDBJ whole genome shotgun (WGS) entry which is preliminary data.</text>
</comment>
<sequence>MKYSTGSAPFCVAVGDFNNDTRQDIVVANADDNT</sequence>
<reference evidence="1" key="1">
    <citation type="submission" date="2021-02" db="EMBL/GenBank/DDBJ databases">
        <authorList>
            <person name="Nowell W R."/>
        </authorList>
    </citation>
    <scope>NUCLEOTIDE SEQUENCE</scope>
</reference>
<evidence type="ECO:0000313" key="3">
    <source>
        <dbReference type="Proteomes" id="UP000663823"/>
    </source>
</evidence>
<protein>
    <recommendedName>
        <fullName evidence="4">VCBS repeat-containing protein</fullName>
    </recommendedName>
</protein>
<dbReference type="SUPFAM" id="SSF69318">
    <property type="entry name" value="Integrin alpha N-terminal domain"/>
    <property type="match status" value="1"/>
</dbReference>
<gene>
    <name evidence="2" type="ORF">FNK824_LOCUS41939</name>
    <name evidence="1" type="ORF">OTI717_LOCUS39290</name>
</gene>
<dbReference type="Proteomes" id="UP000663874">
    <property type="component" value="Unassembled WGS sequence"/>
</dbReference>